<evidence type="ECO:0000313" key="14">
    <source>
        <dbReference type="Proteomes" id="UP000256379"/>
    </source>
</evidence>
<gene>
    <name evidence="13" type="ORF">CQA53_09535</name>
</gene>
<dbReference type="EC" id="5.6.2.1" evidence="3"/>
<dbReference type="SMART" id="SM00437">
    <property type="entry name" value="TOP1Ac"/>
    <property type="match status" value="1"/>
</dbReference>
<dbReference type="Gene3D" id="3.40.50.140">
    <property type="match status" value="1"/>
</dbReference>
<dbReference type="PANTHER" id="PTHR11390:SF21">
    <property type="entry name" value="DNA TOPOISOMERASE 3-ALPHA"/>
    <property type="match status" value="1"/>
</dbReference>
<dbReference type="PROSITE" id="PS52039">
    <property type="entry name" value="TOPO_IA_2"/>
    <property type="match status" value="1"/>
</dbReference>
<dbReference type="PROSITE" id="PS50880">
    <property type="entry name" value="TOPRIM"/>
    <property type="match status" value="1"/>
</dbReference>
<evidence type="ECO:0000256" key="10">
    <source>
        <dbReference type="ARBA" id="ARBA00032877"/>
    </source>
</evidence>
<comment type="similarity">
    <text evidence="2">Belongs to the type IA topoisomerase family.</text>
</comment>
<dbReference type="RefSeq" id="WP_115543770.1">
    <property type="nucleotide sequence ID" value="NZ_NXLQ01000035.1"/>
</dbReference>
<dbReference type="Proteomes" id="UP000256379">
    <property type="component" value="Unassembled WGS sequence"/>
</dbReference>
<dbReference type="OrthoDB" id="9804262at2"/>
<sequence>MKLFIAEKPELGRAIATALHGIESKAKGYIQKGDNIITWAFGHILELAEPHIYNEKYQKWVFEDLPIQIDEFQYLPKKDSKEQLKVICSLINKKEIQSIVHCGDADDEGQILIDEILTYANNKKPVFRVLINDITPKAIQHQISGMRPNSDFKGMSERGFARSQADWIVGINLTRAYTTIARQKGYQDKTAISVGRVQTPILGLIVARDKEYEGFTTKDYFSLHAYFHKDSKTFKAKHKTQEKIFDETIAQEILHACSNKSFICKVMQENKKEYPPLPYNLLILQAECAKAFGYKPDKVLTITQSLREKHKLITYNRSDCQYLPETKFEEAKEIIEAVKEIFSDADSQIQSLCKNTNLNIKSKAFNDKNLSAHYGIIPTTSSVPINNLSTEERNIYEMIAKRFLVQFYEPREYLHTEVLFQYKEHEFVISSNTTTKSGYISFFGVSQEYQQEQQEFTSQENNENDLSCFHGISQILCKDITIEKNQTKPRPYYTMPTLLKDLTSVAKYISNERIKKLLLERDKDKKVTQ</sequence>
<dbReference type="InterPro" id="IPR034144">
    <property type="entry name" value="TOPRIM_TopoIII"/>
</dbReference>
<dbReference type="InterPro" id="IPR006171">
    <property type="entry name" value="TOPRIM_dom"/>
</dbReference>
<evidence type="ECO:0000256" key="9">
    <source>
        <dbReference type="ARBA" id="ARBA00032235"/>
    </source>
</evidence>
<reference evidence="13 14" key="1">
    <citation type="submission" date="2018-04" db="EMBL/GenBank/DDBJ databases">
        <title>Novel Campyloabacter and Helicobacter Species and Strains.</title>
        <authorList>
            <person name="Mannion A.J."/>
            <person name="Shen Z."/>
            <person name="Fox J.G."/>
        </authorList>
    </citation>
    <scope>NUCLEOTIDE SEQUENCE [LARGE SCALE GENOMIC DNA]</scope>
    <source>
        <strain evidence="13 14">MIT 17-337</strain>
    </source>
</reference>
<evidence type="ECO:0000259" key="12">
    <source>
        <dbReference type="PROSITE" id="PS52039"/>
    </source>
</evidence>
<dbReference type="GO" id="GO:0003677">
    <property type="term" value="F:DNA binding"/>
    <property type="evidence" value="ECO:0007669"/>
    <property type="project" value="UniProtKB-KW"/>
</dbReference>
<dbReference type="InterPro" id="IPR023405">
    <property type="entry name" value="Topo_IA_core_domain"/>
</dbReference>
<keyword evidence="14" id="KW-1185">Reference proteome</keyword>
<evidence type="ECO:0000256" key="2">
    <source>
        <dbReference type="ARBA" id="ARBA00009446"/>
    </source>
</evidence>
<dbReference type="InterPro" id="IPR013497">
    <property type="entry name" value="Topo_IA_cen"/>
</dbReference>
<dbReference type="SMART" id="SM00436">
    <property type="entry name" value="TOP1Bc"/>
    <property type="match status" value="1"/>
</dbReference>
<dbReference type="InterPro" id="IPR003601">
    <property type="entry name" value="Topo_IA_2"/>
</dbReference>
<dbReference type="PRINTS" id="PR00417">
    <property type="entry name" value="PRTPISMRASEI"/>
</dbReference>
<protein>
    <recommendedName>
        <fullName evidence="3">DNA topoisomerase</fullName>
        <ecNumber evidence="3">5.6.2.1</ecNumber>
    </recommendedName>
    <alternativeName>
        <fullName evidence="10">Omega-protein</fullName>
    </alternativeName>
    <alternativeName>
        <fullName evidence="9">Relaxing enzyme</fullName>
    </alternativeName>
    <alternativeName>
        <fullName evidence="7">Swivelase</fullName>
    </alternativeName>
    <alternativeName>
        <fullName evidence="8">Untwisting enzyme</fullName>
    </alternativeName>
</protein>
<evidence type="ECO:0000256" key="1">
    <source>
        <dbReference type="ARBA" id="ARBA00000213"/>
    </source>
</evidence>
<dbReference type="CDD" id="cd03362">
    <property type="entry name" value="TOPRIM_TopoIA_TopoIII"/>
    <property type="match status" value="1"/>
</dbReference>
<dbReference type="EMBL" id="NXLQ01000035">
    <property type="protein sequence ID" value="RDU62115.1"/>
    <property type="molecule type" value="Genomic_DNA"/>
</dbReference>
<dbReference type="GO" id="GO:0006265">
    <property type="term" value="P:DNA topological change"/>
    <property type="evidence" value="ECO:0007669"/>
    <property type="project" value="InterPro"/>
</dbReference>
<dbReference type="PANTHER" id="PTHR11390">
    <property type="entry name" value="PROKARYOTIC DNA TOPOISOMERASE"/>
    <property type="match status" value="1"/>
</dbReference>
<accession>A0A3D8IAN7</accession>
<keyword evidence="6 13" id="KW-0413">Isomerase</keyword>
<feature type="domain" description="Toprim" evidence="11">
    <location>
        <begin position="1"/>
        <end position="135"/>
    </location>
</feature>
<keyword evidence="5" id="KW-0238">DNA-binding</keyword>
<proteinExistence type="inferred from homology"/>
<dbReference type="InterPro" id="IPR013824">
    <property type="entry name" value="Topo_IA_cen_sub1"/>
</dbReference>
<evidence type="ECO:0000256" key="7">
    <source>
        <dbReference type="ARBA" id="ARBA00030003"/>
    </source>
</evidence>
<evidence type="ECO:0000256" key="8">
    <source>
        <dbReference type="ARBA" id="ARBA00031985"/>
    </source>
</evidence>
<dbReference type="Gene3D" id="2.70.20.10">
    <property type="entry name" value="Topoisomerase I, domain 3"/>
    <property type="match status" value="1"/>
</dbReference>
<evidence type="ECO:0000256" key="6">
    <source>
        <dbReference type="ARBA" id="ARBA00023235"/>
    </source>
</evidence>
<name>A0A3D8IAN7_9HELI</name>
<dbReference type="InterPro" id="IPR013826">
    <property type="entry name" value="Topo_IA_cen_sub3"/>
</dbReference>
<dbReference type="Pfam" id="PF01751">
    <property type="entry name" value="Toprim"/>
    <property type="match status" value="1"/>
</dbReference>
<dbReference type="GO" id="GO:0006310">
    <property type="term" value="P:DNA recombination"/>
    <property type="evidence" value="ECO:0007669"/>
    <property type="project" value="TreeGrafter"/>
</dbReference>
<dbReference type="Pfam" id="PF01131">
    <property type="entry name" value="Topoisom_bac"/>
    <property type="match status" value="1"/>
</dbReference>
<feature type="domain" description="Topo IA-type catalytic" evidence="12">
    <location>
        <begin position="152"/>
        <end position="529"/>
    </location>
</feature>
<evidence type="ECO:0000259" key="11">
    <source>
        <dbReference type="PROSITE" id="PS50880"/>
    </source>
</evidence>
<comment type="catalytic activity">
    <reaction evidence="1">
        <text>ATP-independent breakage of single-stranded DNA, followed by passage and rejoining.</text>
        <dbReference type="EC" id="5.6.2.1"/>
    </reaction>
</comment>
<dbReference type="SMART" id="SM00493">
    <property type="entry name" value="TOPRIM"/>
    <property type="match status" value="1"/>
</dbReference>
<dbReference type="GO" id="GO:0043597">
    <property type="term" value="C:cytoplasmic replication fork"/>
    <property type="evidence" value="ECO:0007669"/>
    <property type="project" value="TreeGrafter"/>
</dbReference>
<dbReference type="AlphaFoldDB" id="A0A3D8IAN7"/>
<dbReference type="Gene3D" id="1.10.290.10">
    <property type="entry name" value="Topoisomerase I, domain 4"/>
    <property type="match status" value="1"/>
</dbReference>
<evidence type="ECO:0000256" key="4">
    <source>
        <dbReference type="ARBA" id="ARBA00023029"/>
    </source>
</evidence>
<evidence type="ECO:0000256" key="5">
    <source>
        <dbReference type="ARBA" id="ARBA00023125"/>
    </source>
</evidence>
<dbReference type="InterPro" id="IPR000380">
    <property type="entry name" value="Topo_IA"/>
</dbReference>
<dbReference type="Gene3D" id="1.10.460.10">
    <property type="entry name" value="Topoisomerase I, domain 2"/>
    <property type="match status" value="1"/>
</dbReference>
<comment type="caution">
    <text evidence="13">The sequence shown here is derived from an EMBL/GenBank/DDBJ whole genome shotgun (WGS) entry which is preliminary data.</text>
</comment>
<evidence type="ECO:0000313" key="13">
    <source>
        <dbReference type="EMBL" id="RDU62115.1"/>
    </source>
</evidence>
<dbReference type="GO" id="GO:0003917">
    <property type="term" value="F:DNA topoisomerase type I (single strand cut, ATP-independent) activity"/>
    <property type="evidence" value="ECO:0007669"/>
    <property type="project" value="UniProtKB-EC"/>
</dbReference>
<dbReference type="SUPFAM" id="SSF56712">
    <property type="entry name" value="Prokaryotic type I DNA topoisomerase"/>
    <property type="match status" value="1"/>
</dbReference>
<dbReference type="InterPro" id="IPR003602">
    <property type="entry name" value="Topo_IA_DNA-bd_dom"/>
</dbReference>
<organism evidence="13 14">
    <name type="scientific">Helicobacter didelphidarum</name>
    <dbReference type="NCBI Taxonomy" id="2040648"/>
    <lineage>
        <taxon>Bacteria</taxon>
        <taxon>Pseudomonadati</taxon>
        <taxon>Campylobacterota</taxon>
        <taxon>Epsilonproteobacteria</taxon>
        <taxon>Campylobacterales</taxon>
        <taxon>Helicobacteraceae</taxon>
        <taxon>Helicobacter</taxon>
    </lineage>
</organism>
<keyword evidence="4" id="KW-0799">Topoisomerase</keyword>
<dbReference type="GO" id="GO:0006281">
    <property type="term" value="P:DNA repair"/>
    <property type="evidence" value="ECO:0007669"/>
    <property type="project" value="TreeGrafter"/>
</dbReference>
<evidence type="ECO:0000256" key="3">
    <source>
        <dbReference type="ARBA" id="ARBA00012891"/>
    </source>
</evidence>
<dbReference type="InterPro" id="IPR013825">
    <property type="entry name" value="Topo_IA_cen_sub2"/>
</dbReference>